<keyword evidence="1" id="KW-0812">Transmembrane</keyword>
<evidence type="ECO:0000256" key="1">
    <source>
        <dbReference type="SAM" id="Phobius"/>
    </source>
</evidence>
<dbReference type="AlphaFoldDB" id="A0A2T0MHX2"/>
<protein>
    <recommendedName>
        <fullName evidence="4">DUF1772 domain-containing protein</fullName>
    </recommendedName>
</protein>
<dbReference type="OrthoDB" id="883418at2"/>
<dbReference type="Proteomes" id="UP000237640">
    <property type="component" value="Unassembled WGS sequence"/>
</dbReference>
<keyword evidence="3" id="KW-1185">Reference proteome</keyword>
<dbReference type="RefSeq" id="WP_106144082.1">
    <property type="nucleotide sequence ID" value="NZ_PVYX01000001.1"/>
</dbReference>
<gene>
    <name evidence="2" type="ORF">CLV81_1173</name>
</gene>
<reference evidence="2 3" key="1">
    <citation type="submission" date="2018-03" db="EMBL/GenBank/DDBJ databases">
        <title>Genomic Encyclopedia of Archaeal and Bacterial Type Strains, Phase II (KMG-II): from individual species to whole genera.</title>
        <authorList>
            <person name="Goeker M."/>
        </authorList>
    </citation>
    <scope>NUCLEOTIDE SEQUENCE [LARGE SCALE GENOMIC DNA]</scope>
    <source>
        <strain evidence="2 3">DSM 25027</strain>
    </source>
</reference>
<feature type="transmembrane region" description="Helical" evidence="1">
    <location>
        <begin position="72"/>
        <end position="94"/>
    </location>
</feature>
<keyword evidence="1" id="KW-1133">Transmembrane helix</keyword>
<dbReference type="EMBL" id="PVYX01000001">
    <property type="protein sequence ID" value="PRX57171.1"/>
    <property type="molecule type" value="Genomic_DNA"/>
</dbReference>
<evidence type="ECO:0000313" key="2">
    <source>
        <dbReference type="EMBL" id="PRX57171.1"/>
    </source>
</evidence>
<sequence length="136" mass="15629">MKLCLFRLLVDFGLLVLIWMVQLIVYPSFTHFSKENLVEWHVKYTAAMGYIVGPLMLIQLGIYLMISIGEPTFFSIVGSILVLAIWVTTFFQFVPKHKLISEGKVNNALLNELVRTNWIRTTLWSLLFVVSCISCL</sequence>
<evidence type="ECO:0008006" key="4">
    <source>
        <dbReference type="Google" id="ProtNLM"/>
    </source>
</evidence>
<proteinExistence type="predicted"/>
<comment type="caution">
    <text evidence="2">The sequence shown here is derived from an EMBL/GenBank/DDBJ whole genome shotgun (WGS) entry which is preliminary data.</text>
</comment>
<evidence type="ECO:0000313" key="3">
    <source>
        <dbReference type="Proteomes" id="UP000237640"/>
    </source>
</evidence>
<feature type="transmembrane region" description="Helical" evidence="1">
    <location>
        <begin position="47"/>
        <end position="66"/>
    </location>
</feature>
<name>A0A2T0MHX2_9FLAO</name>
<accession>A0A2T0MHX2</accession>
<keyword evidence="1" id="KW-0472">Membrane</keyword>
<feature type="transmembrane region" description="Helical" evidence="1">
    <location>
        <begin position="6"/>
        <end position="26"/>
    </location>
</feature>
<organism evidence="2 3">
    <name type="scientific">Flagellimonas meridianipacifica</name>
    <dbReference type="NCBI Taxonomy" id="1080225"/>
    <lineage>
        <taxon>Bacteria</taxon>
        <taxon>Pseudomonadati</taxon>
        <taxon>Bacteroidota</taxon>
        <taxon>Flavobacteriia</taxon>
        <taxon>Flavobacteriales</taxon>
        <taxon>Flavobacteriaceae</taxon>
        <taxon>Flagellimonas</taxon>
    </lineage>
</organism>